<evidence type="ECO:0000313" key="2">
    <source>
        <dbReference type="Proteomes" id="UP001281147"/>
    </source>
</evidence>
<keyword evidence="2" id="KW-1185">Reference proteome</keyword>
<organism evidence="1 2">
    <name type="scientific">Vermiconidia calcicola</name>
    <dbReference type="NCBI Taxonomy" id="1690605"/>
    <lineage>
        <taxon>Eukaryota</taxon>
        <taxon>Fungi</taxon>
        <taxon>Dikarya</taxon>
        <taxon>Ascomycota</taxon>
        <taxon>Pezizomycotina</taxon>
        <taxon>Dothideomycetes</taxon>
        <taxon>Dothideomycetidae</taxon>
        <taxon>Mycosphaerellales</taxon>
        <taxon>Extremaceae</taxon>
        <taxon>Vermiconidia</taxon>
    </lineage>
</organism>
<comment type="caution">
    <text evidence="1">The sequence shown here is derived from an EMBL/GenBank/DDBJ whole genome shotgun (WGS) entry which is preliminary data.</text>
</comment>
<dbReference type="Proteomes" id="UP001281147">
    <property type="component" value="Unassembled WGS sequence"/>
</dbReference>
<proteinExistence type="predicted"/>
<sequence length="302" mass="32530">MAVHTSSSYVAPFELRPYDEYDAWYTALVRKNLGSFHKNLSKGKYAANALLNAPHVHWNYDGTLIVSREAAIAALKGQAEGSFSGVQARDVYTIVDGHLGTTLYSLQGTQSGPFAGLPVQPDGDFNAYGAELFVFDADALLTDLTTVDQIGVMKDQMAGEAKVPLVQNIAKLHDNVVAGNPGANAVLAAEDVVVEDNDSISNGRDAFVRLASAENAGQGAFPIKSFHDDYILADGKQGVVGYVWQAAQDSEYMGLQPKEGAQVRMRGFLFFEFDDQGLVTKVVGIHDEFVVAAQLEGGFLYP</sequence>
<name>A0ACC3MZV6_9PEZI</name>
<accession>A0ACC3MZV6</accession>
<protein>
    <submittedName>
        <fullName evidence="1">Uncharacterized protein</fullName>
    </submittedName>
</protein>
<gene>
    <name evidence="1" type="ORF">LTR37_012272</name>
</gene>
<reference evidence="1" key="1">
    <citation type="submission" date="2023-07" db="EMBL/GenBank/DDBJ databases">
        <title>Black Yeasts Isolated from many extreme environments.</title>
        <authorList>
            <person name="Coleine C."/>
            <person name="Stajich J.E."/>
            <person name="Selbmann L."/>
        </authorList>
    </citation>
    <scope>NUCLEOTIDE SEQUENCE</scope>
    <source>
        <strain evidence="1">CCFEE 5714</strain>
    </source>
</reference>
<evidence type="ECO:0000313" key="1">
    <source>
        <dbReference type="EMBL" id="KAK3707271.1"/>
    </source>
</evidence>
<dbReference type="EMBL" id="JAUTXU010000112">
    <property type="protein sequence ID" value="KAK3707271.1"/>
    <property type="molecule type" value="Genomic_DNA"/>
</dbReference>